<dbReference type="GO" id="GO:0005524">
    <property type="term" value="F:ATP binding"/>
    <property type="evidence" value="ECO:0007669"/>
    <property type="project" value="InterPro"/>
</dbReference>
<comment type="subunit">
    <text evidence="6">Homotetramer. Forms an RuvA(8)-RuvB(12)-Holliday junction (HJ) complex. HJ DNA is sandwiched between 2 RuvA tetramers; dsDNA enters through RuvA and exits via RuvB. An RuvB hexamer assembles on each DNA strand where it exits the tetramer. Each RuvB hexamer is contacted by two RuvA subunits (via domain III) on 2 adjacent RuvB subunits; this complex drives branch migration. In the full resolvosome a probable DNA-RuvA(4)-RuvB(12)-RuvC(2) complex forms which resolves the HJ.</text>
</comment>
<dbReference type="GO" id="GO:0009379">
    <property type="term" value="C:Holliday junction helicase complex"/>
    <property type="evidence" value="ECO:0007669"/>
    <property type="project" value="InterPro"/>
</dbReference>
<keyword evidence="10" id="KW-0378">Hydrolase</keyword>
<keyword evidence="4 6" id="KW-0233">DNA recombination</keyword>
<dbReference type="InterPro" id="IPR003583">
    <property type="entry name" value="Hlx-hairpin-Hlx_DNA-bd_motif"/>
</dbReference>
<dbReference type="Pfam" id="PF01330">
    <property type="entry name" value="RuvA_N"/>
    <property type="match status" value="1"/>
</dbReference>
<dbReference type="GO" id="GO:0048476">
    <property type="term" value="C:Holliday junction resolvase complex"/>
    <property type="evidence" value="ECO:0007669"/>
    <property type="project" value="UniProtKB-UniRule"/>
</dbReference>
<name>A0A0V8GJI5_9BACL</name>
<keyword evidence="5 6" id="KW-0234">DNA repair</keyword>
<dbReference type="AlphaFoldDB" id="A0A0V8GJI5"/>
<keyword evidence="8" id="KW-0347">Helicase</keyword>
<keyword evidence="1 6" id="KW-0963">Cytoplasm</keyword>
<dbReference type="InterPro" id="IPR013849">
    <property type="entry name" value="DNA_helicase_Holl-junc_RuvA_I"/>
</dbReference>
<dbReference type="GO" id="GO:0006281">
    <property type="term" value="P:DNA repair"/>
    <property type="evidence" value="ECO:0007669"/>
    <property type="project" value="UniProtKB-UniRule"/>
</dbReference>
<keyword evidence="13" id="KW-1185">Reference proteome</keyword>
<evidence type="ECO:0000313" key="10">
    <source>
        <dbReference type="EMBL" id="MEI4461566.1"/>
    </source>
</evidence>
<proteinExistence type="inferred from homology"/>
<dbReference type="CDD" id="cd14332">
    <property type="entry name" value="UBA_RuvA_C"/>
    <property type="match status" value="1"/>
</dbReference>
<keyword evidence="3 6" id="KW-0238">DNA-binding</keyword>
<evidence type="ECO:0000256" key="5">
    <source>
        <dbReference type="ARBA" id="ARBA00023204"/>
    </source>
</evidence>
<dbReference type="EMBL" id="LDQV01000025">
    <property type="protein sequence ID" value="KTR26289.1"/>
    <property type="molecule type" value="Genomic_DNA"/>
</dbReference>
<dbReference type="Proteomes" id="UP000053797">
    <property type="component" value="Unassembled WGS sequence"/>
</dbReference>
<dbReference type="Gene3D" id="2.40.50.140">
    <property type="entry name" value="Nucleic acid-binding proteins"/>
    <property type="match status" value="1"/>
</dbReference>
<dbReference type="GO" id="GO:0005737">
    <property type="term" value="C:cytoplasm"/>
    <property type="evidence" value="ECO:0007669"/>
    <property type="project" value="UniProtKB-SubCell"/>
</dbReference>
<dbReference type="HAMAP" id="MF_00031">
    <property type="entry name" value="DNA_HJ_migration_RuvA"/>
    <property type="match status" value="1"/>
</dbReference>
<keyword evidence="8" id="KW-0547">Nucleotide-binding</keyword>
<dbReference type="InterPro" id="IPR000085">
    <property type="entry name" value="RuvA"/>
</dbReference>
<feature type="domain" description="Helix-hairpin-helix DNA-binding motif class 1" evidence="7">
    <location>
        <begin position="106"/>
        <end position="125"/>
    </location>
</feature>
<dbReference type="Proteomes" id="UP001387110">
    <property type="component" value="Unassembled WGS sequence"/>
</dbReference>
<dbReference type="SUPFAM" id="SSF46929">
    <property type="entry name" value="DNA helicase RuvA subunit, C-terminal domain"/>
    <property type="match status" value="1"/>
</dbReference>
<dbReference type="InterPro" id="IPR011114">
    <property type="entry name" value="RuvA_C"/>
</dbReference>
<dbReference type="SUPFAM" id="SSF47781">
    <property type="entry name" value="RuvA domain 2-like"/>
    <property type="match status" value="1"/>
</dbReference>
<evidence type="ECO:0000256" key="1">
    <source>
        <dbReference type="ARBA" id="ARBA00022490"/>
    </source>
</evidence>
<dbReference type="InterPro" id="IPR012340">
    <property type="entry name" value="NA-bd_OB-fold"/>
</dbReference>
<gene>
    <name evidence="6 10" type="primary">ruvA</name>
    <name evidence="8" type="ORF">AS033_03375</name>
    <name evidence="9" type="ORF">RSA11_11315</name>
    <name evidence="10" type="ORF">SZL87_03890</name>
</gene>
<comment type="domain">
    <text evidence="6">Has three domains with a flexible linker between the domains II and III and assumes an 'L' shape. Domain III is highly mobile and contacts RuvB.</text>
</comment>
<dbReference type="GO" id="GO:0006310">
    <property type="term" value="P:DNA recombination"/>
    <property type="evidence" value="ECO:0007669"/>
    <property type="project" value="UniProtKB-UniRule"/>
</dbReference>
<evidence type="ECO:0000259" key="7">
    <source>
        <dbReference type="SMART" id="SM00278"/>
    </source>
</evidence>
<dbReference type="EMBL" id="LNQL01000001">
    <property type="protein sequence ID" value="KSU50435.1"/>
    <property type="molecule type" value="Genomic_DNA"/>
</dbReference>
<dbReference type="GO" id="GO:0009378">
    <property type="term" value="F:four-way junction helicase activity"/>
    <property type="evidence" value="ECO:0007669"/>
    <property type="project" value="InterPro"/>
</dbReference>
<dbReference type="Pfam" id="PF07499">
    <property type="entry name" value="RuvA_C"/>
    <property type="match status" value="1"/>
</dbReference>
<dbReference type="NCBIfam" id="TIGR00084">
    <property type="entry name" value="ruvA"/>
    <property type="match status" value="1"/>
</dbReference>
<comment type="caution">
    <text evidence="6">Lacks conserved residue(s) required for the propagation of feature annotation.</text>
</comment>
<feature type="region of interest" description="Domain III" evidence="6">
    <location>
        <begin position="146"/>
        <end position="197"/>
    </location>
</feature>
<comment type="subcellular location">
    <subcellularLocation>
        <location evidence="6">Cytoplasm</location>
    </subcellularLocation>
</comment>
<dbReference type="Pfam" id="PF14520">
    <property type="entry name" value="HHH_5"/>
    <property type="match status" value="1"/>
</dbReference>
<sequence length="197" mass="21789">MIEFVRGEVAYVCAEFVTVEVGGIGYKIVAPNPFFYRTGDEQIIVYTYHYVREDQEVLFGFRSRRERALFTKLLGVTGIGPKGALAIVASGNVDALVEAIEQEKESYLVKFPGVGKKTAKQMTLDLKGKLAELAPDYVPSEGLFAQGNAELNEACEALTALGYSDREVEKVKKALQAEVLSTDQYVKRALQLLLNVR</sequence>
<evidence type="ECO:0000256" key="2">
    <source>
        <dbReference type="ARBA" id="ARBA00022763"/>
    </source>
</evidence>
<keyword evidence="2 6" id="KW-0227">DNA damage</keyword>
<reference evidence="8 11" key="1">
    <citation type="journal article" date="2015" name="Int. J. Syst. Evol. Microbiol.">
        <title>Exiguobacterium enclense sp. nov., isolated from sediment.</title>
        <authorList>
            <person name="Dastager S.G."/>
            <person name="Mawlankar R."/>
            <person name="Sonalkar V.V."/>
            <person name="Thorat M.N."/>
            <person name="Mual P."/>
            <person name="Verma A."/>
            <person name="Krishnamurthi S."/>
            <person name="Tang S.K."/>
            <person name="Li W.J."/>
        </authorList>
    </citation>
    <scope>NUCLEOTIDE SEQUENCE [LARGE SCALE GENOMIC DNA]</scope>
    <source>
        <strain evidence="8 11">NIO-1109</strain>
    </source>
</reference>
<dbReference type="GO" id="GO:0016787">
    <property type="term" value="F:hydrolase activity"/>
    <property type="evidence" value="ECO:0007669"/>
    <property type="project" value="UniProtKB-KW"/>
</dbReference>
<evidence type="ECO:0000256" key="3">
    <source>
        <dbReference type="ARBA" id="ARBA00023125"/>
    </source>
</evidence>
<evidence type="ECO:0000256" key="4">
    <source>
        <dbReference type="ARBA" id="ARBA00023172"/>
    </source>
</evidence>
<comment type="similarity">
    <text evidence="6">Belongs to the RuvA family.</text>
</comment>
<evidence type="ECO:0000313" key="13">
    <source>
        <dbReference type="Proteomes" id="UP001387110"/>
    </source>
</evidence>
<accession>A0A0V8GJI5</accession>
<comment type="function">
    <text evidence="6">The RuvA-RuvB-RuvC complex processes Holliday junction (HJ) DNA during genetic recombination and DNA repair, while the RuvA-RuvB complex plays an important role in the rescue of blocked DNA replication forks via replication fork reversal (RFR). RuvA specifically binds to HJ cruciform DNA, conferring on it an open structure. The RuvB hexamer acts as an ATP-dependent pump, pulling dsDNA into and through the RuvAB complex. HJ branch migration allows RuvC to scan DNA until it finds its consensus sequence, where it cleaves and resolves the cruciform DNA.</text>
</comment>
<organism evidence="8 11">
    <name type="scientific">Exiguobacterium indicum</name>
    <dbReference type="NCBI Taxonomy" id="296995"/>
    <lineage>
        <taxon>Bacteria</taxon>
        <taxon>Bacillati</taxon>
        <taxon>Bacillota</taxon>
        <taxon>Bacilli</taxon>
        <taxon>Bacillales</taxon>
        <taxon>Bacillales Family XII. Incertae Sedis</taxon>
        <taxon>Exiguobacterium</taxon>
    </lineage>
</organism>
<comment type="caution">
    <text evidence="8">The sequence shown here is derived from an EMBL/GenBank/DDBJ whole genome shotgun (WGS) entry which is preliminary data.</text>
</comment>
<dbReference type="SMART" id="SM00278">
    <property type="entry name" value="HhH1"/>
    <property type="match status" value="2"/>
</dbReference>
<dbReference type="InterPro" id="IPR036267">
    <property type="entry name" value="RuvA_C_sf"/>
</dbReference>
<dbReference type="Gene3D" id="1.10.150.20">
    <property type="entry name" value="5' to 3' exonuclease, C-terminal subdomain"/>
    <property type="match status" value="1"/>
</dbReference>
<evidence type="ECO:0000313" key="11">
    <source>
        <dbReference type="Proteomes" id="UP000053797"/>
    </source>
</evidence>
<dbReference type="Gene3D" id="1.10.8.10">
    <property type="entry name" value="DNA helicase RuvA subunit, C-terminal domain"/>
    <property type="match status" value="1"/>
</dbReference>
<keyword evidence="8" id="KW-0067">ATP-binding</keyword>
<dbReference type="EMBL" id="JBAWKY010000001">
    <property type="protein sequence ID" value="MEI4461566.1"/>
    <property type="molecule type" value="Genomic_DNA"/>
</dbReference>
<evidence type="ECO:0000313" key="9">
    <source>
        <dbReference type="EMBL" id="KTR26289.1"/>
    </source>
</evidence>
<dbReference type="RefSeq" id="WP_023468936.1">
    <property type="nucleotide sequence ID" value="NZ_FMYN01000001.1"/>
</dbReference>
<evidence type="ECO:0000313" key="12">
    <source>
        <dbReference type="Proteomes" id="UP000072605"/>
    </source>
</evidence>
<dbReference type="OrthoDB" id="5293449at2"/>
<dbReference type="GO" id="GO:0000400">
    <property type="term" value="F:four-way junction DNA binding"/>
    <property type="evidence" value="ECO:0007669"/>
    <property type="project" value="UniProtKB-UniRule"/>
</dbReference>
<feature type="domain" description="Helix-hairpin-helix DNA-binding motif class 1" evidence="7">
    <location>
        <begin position="71"/>
        <end position="90"/>
    </location>
</feature>
<protein>
    <recommendedName>
        <fullName evidence="6">Holliday junction branch migration complex subunit RuvA</fullName>
    </recommendedName>
</protein>
<reference evidence="10 13" key="3">
    <citation type="submission" date="2023-12" db="EMBL/GenBank/DDBJ databases">
        <authorList>
            <person name="Easwaran N."/>
            <person name="Lazarus H.P.S."/>
        </authorList>
    </citation>
    <scope>NUCLEOTIDE SEQUENCE [LARGE SCALE GENOMIC DNA]</scope>
    <source>
        <strain evidence="10 13">VIT-2023</strain>
    </source>
</reference>
<dbReference type="InterPro" id="IPR010994">
    <property type="entry name" value="RuvA_2-like"/>
</dbReference>
<evidence type="ECO:0000256" key="6">
    <source>
        <dbReference type="HAMAP-Rule" id="MF_00031"/>
    </source>
</evidence>
<evidence type="ECO:0000313" key="8">
    <source>
        <dbReference type="EMBL" id="KSU50435.1"/>
    </source>
</evidence>
<dbReference type="Proteomes" id="UP000072605">
    <property type="component" value="Unassembled WGS sequence"/>
</dbReference>
<dbReference type="GeneID" id="90837353"/>
<reference evidence="9 12" key="2">
    <citation type="journal article" date="2016" name="Front. Microbiol.">
        <title>Genomic Resource of Rice Seed Associated Bacteria.</title>
        <authorList>
            <person name="Midha S."/>
            <person name="Bansal K."/>
            <person name="Sharma S."/>
            <person name="Kumar N."/>
            <person name="Patil P.P."/>
            <person name="Chaudhry V."/>
            <person name="Patil P.B."/>
        </authorList>
    </citation>
    <scope>NUCLEOTIDE SEQUENCE [LARGE SCALE GENOMIC DNA]</scope>
    <source>
        <strain evidence="9 12">RSA11</strain>
    </source>
</reference>
<dbReference type="SUPFAM" id="SSF50249">
    <property type="entry name" value="Nucleic acid-binding proteins"/>
    <property type="match status" value="1"/>
</dbReference>